<gene>
    <name evidence="1" type="ORF">HELGO_WM21558</name>
</gene>
<proteinExistence type="predicted"/>
<sequence>AIPKALQEMQHTFQFSDLIPALEDLFKRKL</sequence>
<accession>A0A6S6UHE6</accession>
<evidence type="ECO:0000313" key="1">
    <source>
        <dbReference type="EMBL" id="CAA6827530.1"/>
    </source>
</evidence>
<reference evidence="1" key="1">
    <citation type="submission" date="2020-01" db="EMBL/GenBank/DDBJ databases">
        <authorList>
            <person name="Meier V. D."/>
            <person name="Meier V D."/>
        </authorList>
    </citation>
    <scope>NUCLEOTIDE SEQUENCE</scope>
    <source>
        <strain evidence="1">HLG_WM_MAG_10</strain>
    </source>
</reference>
<dbReference type="EMBL" id="CACVAQ010000402">
    <property type="protein sequence ID" value="CAA6827530.1"/>
    <property type="molecule type" value="Genomic_DNA"/>
</dbReference>
<organism evidence="1">
    <name type="scientific">uncultured Aureispira sp</name>
    <dbReference type="NCBI Taxonomy" id="1331704"/>
    <lineage>
        <taxon>Bacteria</taxon>
        <taxon>Pseudomonadati</taxon>
        <taxon>Bacteroidota</taxon>
        <taxon>Saprospiria</taxon>
        <taxon>Saprospirales</taxon>
        <taxon>Saprospiraceae</taxon>
        <taxon>Aureispira</taxon>
        <taxon>environmental samples</taxon>
    </lineage>
</organism>
<protein>
    <submittedName>
        <fullName evidence="1">Uncharacterized protein</fullName>
    </submittedName>
</protein>
<feature type="non-terminal residue" evidence="1">
    <location>
        <position position="1"/>
    </location>
</feature>
<dbReference type="AlphaFoldDB" id="A0A6S6UHE6"/>
<name>A0A6S6UHE6_9BACT</name>